<organism evidence="1 2">
    <name type="scientific">Eumeta variegata</name>
    <name type="common">Bagworm moth</name>
    <name type="synonym">Eumeta japonica</name>
    <dbReference type="NCBI Taxonomy" id="151549"/>
    <lineage>
        <taxon>Eukaryota</taxon>
        <taxon>Metazoa</taxon>
        <taxon>Ecdysozoa</taxon>
        <taxon>Arthropoda</taxon>
        <taxon>Hexapoda</taxon>
        <taxon>Insecta</taxon>
        <taxon>Pterygota</taxon>
        <taxon>Neoptera</taxon>
        <taxon>Endopterygota</taxon>
        <taxon>Lepidoptera</taxon>
        <taxon>Glossata</taxon>
        <taxon>Ditrysia</taxon>
        <taxon>Tineoidea</taxon>
        <taxon>Psychidae</taxon>
        <taxon>Oiketicinae</taxon>
        <taxon>Eumeta</taxon>
    </lineage>
</organism>
<accession>A0A4C1WP76</accession>
<keyword evidence="2" id="KW-1185">Reference proteome</keyword>
<gene>
    <name evidence="1" type="ORF">EVAR_103095_1</name>
</gene>
<dbReference type="EMBL" id="BGZK01000607">
    <property type="protein sequence ID" value="GBP52660.1"/>
    <property type="molecule type" value="Genomic_DNA"/>
</dbReference>
<name>A0A4C1WP76_EUMVA</name>
<evidence type="ECO:0000313" key="1">
    <source>
        <dbReference type="EMBL" id="GBP52660.1"/>
    </source>
</evidence>
<sequence length="158" mass="17685">MRAYVHMCMRACACKPLVTFELVGKPNDSNCKQVVSGDIVIIKWYLDIAPSDYHLFRLMASLSEQQFTSYEDTKNWVDSWIAQKIRSSSDLESERCLKATAPAGRTQLAAGMHDRSPPTEKASSALNEAISAEWRAGTRNRTRGTTRALPRCALSQRS</sequence>
<proteinExistence type="predicted"/>
<reference evidence="1 2" key="1">
    <citation type="journal article" date="2019" name="Commun. Biol.">
        <title>The bagworm genome reveals a unique fibroin gene that provides high tensile strength.</title>
        <authorList>
            <person name="Kono N."/>
            <person name="Nakamura H."/>
            <person name="Ohtoshi R."/>
            <person name="Tomita M."/>
            <person name="Numata K."/>
            <person name="Arakawa K."/>
        </authorList>
    </citation>
    <scope>NUCLEOTIDE SEQUENCE [LARGE SCALE GENOMIC DNA]</scope>
</reference>
<dbReference type="OrthoDB" id="616263at2759"/>
<comment type="caution">
    <text evidence="1">The sequence shown here is derived from an EMBL/GenBank/DDBJ whole genome shotgun (WGS) entry which is preliminary data.</text>
</comment>
<evidence type="ECO:0000313" key="2">
    <source>
        <dbReference type="Proteomes" id="UP000299102"/>
    </source>
</evidence>
<dbReference type="AlphaFoldDB" id="A0A4C1WP76"/>
<dbReference type="Proteomes" id="UP000299102">
    <property type="component" value="Unassembled WGS sequence"/>
</dbReference>
<protein>
    <submittedName>
        <fullName evidence="1">Mariner Mos1 transposase</fullName>
    </submittedName>
</protein>